<dbReference type="EMBL" id="JAAOIW010000011">
    <property type="protein sequence ID" value="NHN33225.1"/>
    <property type="molecule type" value="Genomic_DNA"/>
</dbReference>
<name>A0ABX0JHM6_9BACL</name>
<sequence>MDNRKRNFILMVMTVLVLLSSIFLAKDPLEAKVKATWLWDSARIKDERDRILSFAGENEVNLIYLHIDQKQDFNDYRVFIKEASLSGIHVHALGGDPSWATEVNQTHIAELVNWIEQYNRNVSKGERFKGIHLDIEPYNQDAWETNQRQTIIDGWMASMEYFQTLTKDLKQIETGADLPYWLDEIPISQQQDAPSMSRWMIERLDHVTLMAYRDEGIVKLVQEEIEIANELNKKVIIGIETNPMKEKYTTFYGRSIPYKQAQLEVIESSLKDQTSYYGIAIHDYEGWTQLTLR</sequence>
<reference evidence="1" key="1">
    <citation type="submission" date="2020-03" db="EMBL/GenBank/DDBJ databases">
        <title>Draft sequencing of Paenibacilllus sp. S3N08.</title>
        <authorList>
            <person name="Kim D.-U."/>
        </authorList>
    </citation>
    <scope>NUCLEOTIDE SEQUENCE</scope>
    <source>
        <strain evidence="1">S3N08</strain>
    </source>
</reference>
<protein>
    <submittedName>
        <fullName evidence="1">Uncharacterized protein</fullName>
    </submittedName>
</protein>
<evidence type="ECO:0000313" key="2">
    <source>
        <dbReference type="Proteomes" id="UP001165962"/>
    </source>
</evidence>
<dbReference type="Proteomes" id="UP001165962">
    <property type="component" value="Unassembled WGS sequence"/>
</dbReference>
<evidence type="ECO:0000313" key="1">
    <source>
        <dbReference type="EMBL" id="NHN33225.1"/>
    </source>
</evidence>
<proteinExistence type="predicted"/>
<gene>
    <name evidence="1" type="ORF">G9U52_25765</name>
</gene>
<accession>A0ABX0JHM6</accession>
<organism evidence="1 2">
    <name type="scientific">Paenibacillus agricola</name>
    <dbReference type="NCBI Taxonomy" id="2716264"/>
    <lineage>
        <taxon>Bacteria</taxon>
        <taxon>Bacillati</taxon>
        <taxon>Bacillota</taxon>
        <taxon>Bacilli</taxon>
        <taxon>Bacillales</taxon>
        <taxon>Paenibacillaceae</taxon>
        <taxon>Paenibacillus</taxon>
    </lineage>
</organism>
<keyword evidence="2" id="KW-1185">Reference proteome</keyword>
<comment type="caution">
    <text evidence="1">The sequence shown here is derived from an EMBL/GenBank/DDBJ whole genome shotgun (WGS) entry which is preliminary data.</text>
</comment>